<evidence type="ECO:0000313" key="5">
    <source>
        <dbReference type="Proteomes" id="UP000294692"/>
    </source>
</evidence>
<dbReference type="InterPro" id="IPR042208">
    <property type="entry name" value="D-ser_dehydrat-like_sf"/>
</dbReference>
<sequence length="368" mass="39640">MITTLSSSHRADALEQRDCPPASAATPCFVVFEGAVLHNLRMTADRCGGIGRLMPHVKTHRAGWIVSRLVEEGVAAFKVATVAEASMVLAAGASRVLWAYPTVNARHLASFLGLARQHPQASLGALVDSRQGLDAWRSAVQPGFWPDNLHLHIDLDPGLGRTGAPIEAETLELALGAHELGSFGGWHVYDGHIHDRDIKLRRSQVAALADRLRPLVARGAAAGLASEVIAGTSYSFDLWPGDLATYVGPGSWAYSSSQHDADLPHLQWKPAAFVLATVISRHGSRITLDAGSKAIAPDKPMADRFRWDSPIVLMNEEHVVVDAGGLDVGDRVMLLPRHACTTAYLYSEALVRTEGGGWEIREQLGSTR</sequence>
<evidence type="ECO:0000256" key="2">
    <source>
        <dbReference type="ARBA" id="ARBA00023239"/>
    </source>
</evidence>
<evidence type="ECO:0000259" key="3">
    <source>
        <dbReference type="SMART" id="SM01119"/>
    </source>
</evidence>
<keyword evidence="2" id="KW-0456">Lyase</keyword>
<dbReference type="Pfam" id="PF14031">
    <property type="entry name" value="D-ser_dehydrat"/>
    <property type="match status" value="1"/>
</dbReference>
<dbReference type="Gene3D" id="2.40.37.20">
    <property type="entry name" value="D-serine dehydratase-like domain"/>
    <property type="match status" value="1"/>
</dbReference>
<dbReference type="GO" id="GO:0008721">
    <property type="term" value="F:D-serine ammonia-lyase activity"/>
    <property type="evidence" value="ECO:0007669"/>
    <property type="project" value="TreeGrafter"/>
</dbReference>
<dbReference type="SUPFAM" id="SSF51419">
    <property type="entry name" value="PLP-binding barrel"/>
    <property type="match status" value="1"/>
</dbReference>
<dbReference type="Proteomes" id="UP000294692">
    <property type="component" value="Unassembled WGS sequence"/>
</dbReference>
<dbReference type="GO" id="GO:0036088">
    <property type="term" value="P:D-serine catabolic process"/>
    <property type="evidence" value="ECO:0007669"/>
    <property type="project" value="TreeGrafter"/>
</dbReference>
<dbReference type="EMBL" id="SMBX01000001">
    <property type="protein sequence ID" value="TCV02744.1"/>
    <property type="molecule type" value="Genomic_DNA"/>
</dbReference>
<dbReference type="InterPro" id="IPR029066">
    <property type="entry name" value="PLP-binding_barrel"/>
</dbReference>
<name>A0A4R3VG74_9BURK</name>
<protein>
    <submittedName>
        <fullName evidence="4">D-serine deaminase-like pyridoxal phosphate-dependent protein</fullName>
    </submittedName>
</protein>
<proteinExistence type="inferred from homology"/>
<comment type="similarity">
    <text evidence="1">Belongs to the DSD1 family.</text>
</comment>
<dbReference type="PANTHER" id="PTHR28004">
    <property type="entry name" value="ZGC:162816-RELATED"/>
    <property type="match status" value="1"/>
</dbReference>
<accession>A0A4R3VG74</accession>
<dbReference type="OrthoDB" id="9811417at2"/>
<dbReference type="SMART" id="SM01119">
    <property type="entry name" value="D-ser_dehydrat"/>
    <property type="match status" value="1"/>
</dbReference>
<dbReference type="PANTHER" id="PTHR28004:SF2">
    <property type="entry name" value="D-SERINE DEHYDRATASE"/>
    <property type="match status" value="1"/>
</dbReference>
<keyword evidence="5" id="KW-1185">Reference proteome</keyword>
<reference evidence="4 5" key="1">
    <citation type="submission" date="2019-03" db="EMBL/GenBank/DDBJ databases">
        <title>Genomic Encyclopedia of Type Strains, Phase IV (KMG-IV): sequencing the most valuable type-strain genomes for metagenomic binning, comparative biology and taxonomic classification.</title>
        <authorList>
            <person name="Goeker M."/>
        </authorList>
    </citation>
    <scope>NUCLEOTIDE SEQUENCE [LARGE SCALE GENOMIC DNA]</scope>
    <source>
        <strain evidence="4 5">DSM 100048</strain>
    </source>
</reference>
<feature type="domain" description="D-serine dehydratase-like" evidence="3">
    <location>
        <begin position="271"/>
        <end position="353"/>
    </location>
</feature>
<dbReference type="AlphaFoldDB" id="A0A4R3VG74"/>
<dbReference type="Gene3D" id="3.20.20.10">
    <property type="entry name" value="Alanine racemase"/>
    <property type="match status" value="1"/>
</dbReference>
<evidence type="ECO:0000256" key="1">
    <source>
        <dbReference type="ARBA" id="ARBA00005323"/>
    </source>
</evidence>
<dbReference type="Pfam" id="PF01168">
    <property type="entry name" value="Ala_racemase_N"/>
    <property type="match status" value="1"/>
</dbReference>
<dbReference type="InterPro" id="IPR026956">
    <property type="entry name" value="D-ser_dehydrat-like_dom"/>
</dbReference>
<dbReference type="InterPro" id="IPR051466">
    <property type="entry name" value="D-amino_acid_metab_enzyme"/>
</dbReference>
<comment type="caution">
    <text evidence="4">The sequence shown here is derived from an EMBL/GenBank/DDBJ whole genome shotgun (WGS) entry which is preliminary data.</text>
</comment>
<evidence type="ECO:0000313" key="4">
    <source>
        <dbReference type="EMBL" id="TCV02744.1"/>
    </source>
</evidence>
<dbReference type="RefSeq" id="WP_132472568.1">
    <property type="nucleotide sequence ID" value="NZ_JBEBWM010000100.1"/>
</dbReference>
<organism evidence="4 5">
    <name type="scientific">Paracandidimonas soli</name>
    <dbReference type="NCBI Taxonomy" id="1917182"/>
    <lineage>
        <taxon>Bacteria</taxon>
        <taxon>Pseudomonadati</taxon>
        <taxon>Pseudomonadota</taxon>
        <taxon>Betaproteobacteria</taxon>
        <taxon>Burkholderiales</taxon>
        <taxon>Alcaligenaceae</taxon>
        <taxon>Paracandidimonas</taxon>
    </lineage>
</organism>
<gene>
    <name evidence="4" type="ORF">EV686_101201</name>
</gene>
<dbReference type="InterPro" id="IPR001608">
    <property type="entry name" value="Ala_racemase_N"/>
</dbReference>